<dbReference type="KEGG" id="bsto:C0V70_00460"/>
<dbReference type="RefSeq" id="WP_102241895.1">
    <property type="nucleotide sequence ID" value="NZ_CP025704.1"/>
</dbReference>
<dbReference type="Proteomes" id="UP000235584">
    <property type="component" value="Chromosome"/>
</dbReference>
<dbReference type="InterPro" id="IPR042187">
    <property type="entry name" value="Flagellin_C_sub2"/>
</dbReference>
<dbReference type="InterPro" id="IPR001492">
    <property type="entry name" value="Flagellin"/>
</dbReference>
<keyword evidence="4" id="KW-0966">Cell projection</keyword>
<gene>
    <name evidence="4" type="ORF">C0V70_00460</name>
</gene>
<evidence type="ECO:0000256" key="3">
    <source>
        <dbReference type="RuleBase" id="RU362073"/>
    </source>
</evidence>
<reference evidence="4 5" key="1">
    <citation type="submission" date="2018-01" db="EMBL/GenBank/DDBJ databases">
        <title>Complete genome sequence of Bacteriovorax stolpii DSM12778.</title>
        <authorList>
            <person name="Tang B."/>
            <person name="Chang J."/>
        </authorList>
    </citation>
    <scope>NUCLEOTIDE SEQUENCE [LARGE SCALE GENOMIC DNA]</scope>
    <source>
        <strain evidence="4 5">DSM 12778</strain>
    </source>
</reference>
<dbReference type="GO" id="GO:0009288">
    <property type="term" value="C:bacterial-type flagellum"/>
    <property type="evidence" value="ECO:0007669"/>
    <property type="project" value="UniProtKB-SubCell"/>
</dbReference>
<name>A0A2K9NM65_BACTC</name>
<evidence type="ECO:0000256" key="1">
    <source>
        <dbReference type="ARBA" id="ARBA00005709"/>
    </source>
</evidence>
<sequence>MGLRIATNIASQNVQKNLKEVSNAGNSSLEKLSSGKRITKASDDAAGLAISTNLEAQTKGLRQATRNANDGISLVQTAEGGLNETTNILTRLRELTIQASSDTVGEQERGFLDKEYQQLTKEIDRISESTVFNGTQLLNGEGKGSMDFQVGAFAGEQNRITFDSGESDSSASAIGVKGTSISEKGDALSAIGDIDKAIEKVSGQRANLGSIQSRLQSTVKNLEVQTINQDSARSVIQDVDVAEATANLASNQVVKNAAVSTLAQANGIPNSALRLIG</sequence>
<dbReference type="PANTHER" id="PTHR42792">
    <property type="entry name" value="FLAGELLIN"/>
    <property type="match status" value="1"/>
</dbReference>
<comment type="similarity">
    <text evidence="1 3">Belongs to the bacterial flagellin family.</text>
</comment>
<accession>A0A2K9NM65</accession>
<dbReference type="AlphaFoldDB" id="A0A2K9NM65"/>
<dbReference type="PANTHER" id="PTHR42792:SF2">
    <property type="entry name" value="FLAGELLIN"/>
    <property type="match status" value="1"/>
</dbReference>
<dbReference type="EMBL" id="CP025704">
    <property type="protein sequence ID" value="AUN96600.1"/>
    <property type="molecule type" value="Genomic_DNA"/>
</dbReference>
<comment type="function">
    <text evidence="3">Flagellin is the subunit protein which polymerizes to form the filaments of bacterial flagella.</text>
</comment>
<dbReference type="GO" id="GO:0005198">
    <property type="term" value="F:structural molecule activity"/>
    <property type="evidence" value="ECO:0007669"/>
    <property type="project" value="UniProtKB-UniRule"/>
</dbReference>
<dbReference type="PRINTS" id="PR00207">
    <property type="entry name" value="FLAGELLIN"/>
</dbReference>
<keyword evidence="3" id="KW-0964">Secreted</keyword>
<dbReference type="OrthoDB" id="9789525at2"/>
<dbReference type="InterPro" id="IPR046358">
    <property type="entry name" value="Flagellin_C"/>
</dbReference>
<keyword evidence="5" id="KW-1185">Reference proteome</keyword>
<evidence type="ECO:0000313" key="5">
    <source>
        <dbReference type="Proteomes" id="UP000235584"/>
    </source>
</evidence>
<dbReference type="InterPro" id="IPR001029">
    <property type="entry name" value="Flagellin_N"/>
</dbReference>
<dbReference type="Gene3D" id="6.10.10.10">
    <property type="entry name" value="Flagellar export chaperone, C-terminal domain"/>
    <property type="match status" value="1"/>
</dbReference>
<dbReference type="Pfam" id="PF00700">
    <property type="entry name" value="Flagellin_C"/>
    <property type="match status" value="1"/>
</dbReference>
<dbReference type="SUPFAM" id="SSF64518">
    <property type="entry name" value="Phase 1 flagellin"/>
    <property type="match status" value="1"/>
</dbReference>
<keyword evidence="4" id="KW-0969">Cilium</keyword>
<dbReference type="GO" id="GO:0005576">
    <property type="term" value="C:extracellular region"/>
    <property type="evidence" value="ECO:0007669"/>
    <property type="project" value="UniProtKB-SubCell"/>
</dbReference>
<keyword evidence="4" id="KW-0282">Flagellum</keyword>
<protein>
    <recommendedName>
        <fullName evidence="3">Flagellin</fullName>
    </recommendedName>
</protein>
<evidence type="ECO:0000256" key="2">
    <source>
        <dbReference type="ARBA" id="ARBA00023143"/>
    </source>
</evidence>
<dbReference type="Pfam" id="PF00669">
    <property type="entry name" value="Flagellin_N"/>
    <property type="match status" value="1"/>
</dbReference>
<dbReference type="Gene3D" id="1.20.1330.10">
    <property type="entry name" value="f41 fragment of flagellin, N-terminal domain"/>
    <property type="match status" value="2"/>
</dbReference>
<organism evidence="4 5">
    <name type="scientific">Bacteriovorax stolpii</name>
    <name type="common">Bdellovibrio stolpii</name>
    <dbReference type="NCBI Taxonomy" id="960"/>
    <lineage>
        <taxon>Bacteria</taxon>
        <taxon>Pseudomonadati</taxon>
        <taxon>Bdellovibrionota</taxon>
        <taxon>Bacteriovoracia</taxon>
        <taxon>Bacteriovoracales</taxon>
        <taxon>Bacteriovoracaceae</taxon>
        <taxon>Bacteriovorax</taxon>
    </lineage>
</organism>
<proteinExistence type="inferred from homology"/>
<comment type="subcellular location">
    <subcellularLocation>
        <location evidence="3">Secreted</location>
    </subcellularLocation>
    <subcellularLocation>
        <location evidence="3">Bacterial flagellum</location>
    </subcellularLocation>
</comment>
<evidence type="ECO:0000313" key="4">
    <source>
        <dbReference type="EMBL" id="AUN96600.1"/>
    </source>
</evidence>
<keyword evidence="2 3" id="KW-0975">Bacterial flagellum</keyword>